<feature type="compositionally biased region" description="Basic and acidic residues" evidence="1">
    <location>
        <begin position="114"/>
        <end position="124"/>
    </location>
</feature>
<feature type="compositionally biased region" description="Basic and acidic residues" evidence="1">
    <location>
        <begin position="173"/>
        <end position="182"/>
    </location>
</feature>
<dbReference type="Proteomes" id="UP000002037">
    <property type="component" value="Unassembled WGS sequence"/>
</dbReference>
<feature type="region of interest" description="Disordered" evidence="1">
    <location>
        <begin position="230"/>
        <end position="257"/>
    </location>
</feature>
<evidence type="ECO:0000313" key="3">
    <source>
        <dbReference type="Proteomes" id="UP000002037"/>
    </source>
</evidence>
<dbReference type="HOGENOM" id="CLU_422717_0_0_1"/>
<gene>
    <name evidence="2" type="ORF">CTRG_04102</name>
</gene>
<protein>
    <submittedName>
        <fullName evidence="2">Uncharacterized protein</fullName>
    </submittedName>
</protein>
<name>C5MD01_CANTT</name>
<reference evidence="2 3" key="1">
    <citation type="journal article" date="2009" name="Nature">
        <title>Evolution of pathogenicity and sexual reproduction in eight Candida genomes.</title>
        <authorList>
            <person name="Butler G."/>
            <person name="Rasmussen M.D."/>
            <person name="Lin M.F."/>
            <person name="Santos M.A."/>
            <person name="Sakthikumar S."/>
            <person name="Munro C.A."/>
            <person name="Rheinbay E."/>
            <person name="Grabherr M."/>
            <person name="Forche A."/>
            <person name="Reedy J.L."/>
            <person name="Agrafioti I."/>
            <person name="Arnaud M.B."/>
            <person name="Bates S."/>
            <person name="Brown A.J."/>
            <person name="Brunke S."/>
            <person name="Costanzo M.C."/>
            <person name="Fitzpatrick D.A."/>
            <person name="de Groot P.W."/>
            <person name="Harris D."/>
            <person name="Hoyer L.L."/>
            <person name="Hube B."/>
            <person name="Klis F.M."/>
            <person name="Kodira C."/>
            <person name="Lennard N."/>
            <person name="Logue M.E."/>
            <person name="Martin R."/>
            <person name="Neiman A.M."/>
            <person name="Nikolaou E."/>
            <person name="Quail M.A."/>
            <person name="Quinn J."/>
            <person name="Santos M.C."/>
            <person name="Schmitzberger F.F."/>
            <person name="Sherlock G."/>
            <person name="Shah P."/>
            <person name="Silverstein K.A."/>
            <person name="Skrzypek M.S."/>
            <person name="Soll D."/>
            <person name="Staggs R."/>
            <person name="Stansfield I."/>
            <person name="Stumpf M.P."/>
            <person name="Sudbery P.E."/>
            <person name="Srikantha T."/>
            <person name="Zeng Q."/>
            <person name="Berman J."/>
            <person name="Berriman M."/>
            <person name="Heitman J."/>
            <person name="Gow N.A."/>
            <person name="Lorenz M.C."/>
            <person name="Birren B.W."/>
            <person name="Kellis M."/>
            <person name="Cuomo C.A."/>
        </authorList>
    </citation>
    <scope>NUCLEOTIDE SEQUENCE [LARGE SCALE GENOMIC DNA]</scope>
    <source>
        <strain evidence="3">ATCC MYA-3404 / T1</strain>
    </source>
</reference>
<feature type="compositionally biased region" description="Low complexity" evidence="1">
    <location>
        <begin position="230"/>
        <end position="253"/>
    </location>
</feature>
<evidence type="ECO:0000256" key="1">
    <source>
        <dbReference type="SAM" id="MobiDB-lite"/>
    </source>
</evidence>
<dbReference type="GeneID" id="8297080"/>
<accession>C5MD01</accession>
<keyword evidence="3" id="KW-1185">Reference proteome</keyword>
<dbReference type="AlphaFoldDB" id="C5MD01"/>
<dbReference type="VEuPathDB" id="FungiDB:CTRG_04102"/>
<dbReference type="EMBL" id="GG692399">
    <property type="protein sequence ID" value="EER32431.1"/>
    <property type="molecule type" value="Genomic_DNA"/>
</dbReference>
<dbReference type="KEGG" id="ctp:CTRG_04102"/>
<dbReference type="RefSeq" id="XP_002549805.1">
    <property type="nucleotide sequence ID" value="XM_002549759.1"/>
</dbReference>
<feature type="region of interest" description="Disordered" evidence="1">
    <location>
        <begin position="114"/>
        <end position="182"/>
    </location>
</feature>
<sequence>MASRLDHIFSYVNEIESRANKLTTSVSQSNELINTISFLNQATIEYDQTIDDITTLIEENNNSLNEFKSLHERAFYFDSNILHNDSITNQQAFEHITQEYMHLLGNLRKNDNYNYHDENKKGDEIVNTSQDDSNNLKRHHEPEIEHLDPPSPSQPQSQSQPSPQEELEQDLSPLRDHINPPDLKKMISVSNLRLKPMRCASSTSQSIAKKKSRYRLSSIYNINPIAYDESTIGTSSTSSSATEQSTTAELSTQEYDHSRMQNSVTNSYETLASHLLDPVQVNEGHELENGLLSKDNLHSIVTKEFDHIIPRGRSNSLPTSTTKDLSFSDDDILKEFDCEVDILRFNRLKHFISVSHLPNKHNYGDEVHIDEYDIDNDDEEDNNQDNGIFFNDIYHKSPTPQSRLSDHDDMVSVISDYSYYSPDKQQNHGSSENDDLFEYDNFSGFLRKSRLDLNKDLHQAFPHLMKPPTAEDTQSEMARSKYKFHNPIEKQLSSSQISTATFNVQASAVMQTKNLQRVTSLPYLPSNSKNSASSILHSYIERPSTPSETAHSSLSFNDSFLKFCQSKSGPTSMENPKLATPPRIKQLKKSKMIKSNPISIPSEAQLKRIPTQVQSLRNDGSYSKLTLGPNHTRSVKHGNGSLFKNPIIGSYDQFALKEALSSSLLD</sequence>
<proteinExistence type="predicted"/>
<feature type="compositionally biased region" description="Low complexity" evidence="1">
    <location>
        <begin position="154"/>
        <end position="164"/>
    </location>
</feature>
<organism evidence="2 3">
    <name type="scientific">Candida tropicalis (strain ATCC MYA-3404 / T1)</name>
    <name type="common">Yeast</name>
    <dbReference type="NCBI Taxonomy" id="294747"/>
    <lineage>
        <taxon>Eukaryota</taxon>
        <taxon>Fungi</taxon>
        <taxon>Dikarya</taxon>
        <taxon>Ascomycota</taxon>
        <taxon>Saccharomycotina</taxon>
        <taxon>Pichiomycetes</taxon>
        <taxon>Debaryomycetaceae</taxon>
        <taxon>Candida/Lodderomyces clade</taxon>
        <taxon>Candida</taxon>
    </lineage>
</organism>
<dbReference type="OrthoDB" id="4018768at2759"/>
<dbReference type="eggNOG" id="ENOG502RPY6">
    <property type="taxonomic scope" value="Eukaryota"/>
</dbReference>
<evidence type="ECO:0000313" key="2">
    <source>
        <dbReference type="EMBL" id="EER32431.1"/>
    </source>
</evidence>